<protein>
    <submittedName>
        <fullName evidence="1">Uncharacterized protein</fullName>
    </submittedName>
</protein>
<evidence type="ECO:0000313" key="2">
    <source>
        <dbReference type="Proteomes" id="UP001341840"/>
    </source>
</evidence>
<organism evidence="1 2">
    <name type="scientific">Stylosanthes scabra</name>
    <dbReference type="NCBI Taxonomy" id="79078"/>
    <lineage>
        <taxon>Eukaryota</taxon>
        <taxon>Viridiplantae</taxon>
        <taxon>Streptophyta</taxon>
        <taxon>Embryophyta</taxon>
        <taxon>Tracheophyta</taxon>
        <taxon>Spermatophyta</taxon>
        <taxon>Magnoliopsida</taxon>
        <taxon>eudicotyledons</taxon>
        <taxon>Gunneridae</taxon>
        <taxon>Pentapetalae</taxon>
        <taxon>rosids</taxon>
        <taxon>fabids</taxon>
        <taxon>Fabales</taxon>
        <taxon>Fabaceae</taxon>
        <taxon>Papilionoideae</taxon>
        <taxon>50 kb inversion clade</taxon>
        <taxon>dalbergioids sensu lato</taxon>
        <taxon>Dalbergieae</taxon>
        <taxon>Pterocarpus clade</taxon>
        <taxon>Stylosanthes</taxon>
    </lineage>
</organism>
<keyword evidence="2" id="KW-1185">Reference proteome</keyword>
<reference evidence="1 2" key="1">
    <citation type="journal article" date="2023" name="Plants (Basel)">
        <title>Bridging the Gap: Combining Genomics and Transcriptomics Approaches to Understand Stylosanthes scabra, an Orphan Legume from the Brazilian Caatinga.</title>
        <authorList>
            <person name="Ferreira-Neto J.R.C."/>
            <person name="da Silva M.D."/>
            <person name="Binneck E."/>
            <person name="de Melo N.F."/>
            <person name="da Silva R.H."/>
            <person name="de Melo A.L.T.M."/>
            <person name="Pandolfi V."/>
            <person name="Bustamante F.O."/>
            <person name="Brasileiro-Vidal A.C."/>
            <person name="Benko-Iseppon A.M."/>
        </authorList>
    </citation>
    <scope>NUCLEOTIDE SEQUENCE [LARGE SCALE GENOMIC DNA]</scope>
    <source>
        <tissue evidence="1">Leaves</tissue>
    </source>
</reference>
<evidence type="ECO:0000313" key="1">
    <source>
        <dbReference type="EMBL" id="MED6128476.1"/>
    </source>
</evidence>
<accession>A0ABU6RXA8</accession>
<dbReference type="EMBL" id="JASCZI010032709">
    <property type="protein sequence ID" value="MED6128476.1"/>
    <property type="molecule type" value="Genomic_DNA"/>
</dbReference>
<proteinExistence type="predicted"/>
<name>A0ABU6RXA8_9FABA</name>
<dbReference type="Proteomes" id="UP001341840">
    <property type="component" value="Unassembled WGS sequence"/>
</dbReference>
<gene>
    <name evidence="1" type="ORF">PIB30_098316</name>
</gene>
<sequence length="152" mass="16375">MIDASSGGALMNKTPDEAWELIETMTDNNQHFKTRATTTTKGVFEVAPSGSTILAKSLVKIATMLKEIKEGQQIAPKILTQQPTTSQQMPIRHCGTCSIKHSLKGGVITNKTDGAPPNNSNQLNTASNIPTTSCKIHKTKDTNLCTLDKPIL</sequence>
<comment type="caution">
    <text evidence="1">The sequence shown here is derived from an EMBL/GenBank/DDBJ whole genome shotgun (WGS) entry which is preliminary data.</text>
</comment>